<evidence type="ECO:0000313" key="3">
    <source>
        <dbReference type="Proteomes" id="UP000220353"/>
    </source>
</evidence>
<dbReference type="GO" id="GO:0016491">
    <property type="term" value="F:oxidoreductase activity"/>
    <property type="evidence" value="ECO:0007669"/>
    <property type="project" value="InterPro"/>
</dbReference>
<dbReference type="InterPro" id="IPR050712">
    <property type="entry name" value="NAD(P)H-dep_reductase"/>
</dbReference>
<organism evidence="2 3">
    <name type="scientific">Rhizobium fredii</name>
    <name type="common">Sinorhizobium fredii</name>
    <dbReference type="NCBI Taxonomy" id="380"/>
    <lineage>
        <taxon>Bacteria</taxon>
        <taxon>Pseudomonadati</taxon>
        <taxon>Pseudomonadota</taxon>
        <taxon>Alphaproteobacteria</taxon>
        <taxon>Hyphomicrobiales</taxon>
        <taxon>Rhizobiaceae</taxon>
        <taxon>Sinorhizobium/Ensifer group</taxon>
        <taxon>Sinorhizobium</taxon>
    </lineage>
</organism>
<dbReference type="InterPro" id="IPR029039">
    <property type="entry name" value="Flavoprotein-like_sf"/>
</dbReference>
<dbReference type="PANTHER" id="PTHR30543:SF21">
    <property type="entry name" value="NAD(P)H-DEPENDENT FMN REDUCTASE LOT6"/>
    <property type="match status" value="1"/>
</dbReference>
<dbReference type="PANTHER" id="PTHR30543">
    <property type="entry name" value="CHROMATE REDUCTASE"/>
    <property type="match status" value="1"/>
</dbReference>
<dbReference type="Proteomes" id="UP000220353">
    <property type="component" value="Unassembled WGS sequence"/>
</dbReference>
<dbReference type="AlphaFoldDB" id="A0A2A6M2N2"/>
<dbReference type="EMBL" id="NWTC01000004">
    <property type="protein sequence ID" value="PDT49021.1"/>
    <property type="molecule type" value="Genomic_DNA"/>
</dbReference>
<dbReference type="Pfam" id="PF03358">
    <property type="entry name" value="FMN_red"/>
    <property type="match status" value="1"/>
</dbReference>
<dbReference type="SUPFAM" id="SSF52218">
    <property type="entry name" value="Flavoproteins"/>
    <property type="match status" value="1"/>
</dbReference>
<comment type="caution">
    <text evidence="2">The sequence shown here is derived from an EMBL/GenBank/DDBJ whole genome shotgun (WGS) entry which is preliminary data.</text>
</comment>
<dbReference type="GO" id="GO:0010181">
    <property type="term" value="F:FMN binding"/>
    <property type="evidence" value="ECO:0007669"/>
    <property type="project" value="TreeGrafter"/>
</dbReference>
<accession>A0A2A6M2N2</accession>
<reference evidence="2 3" key="1">
    <citation type="submission" date="2017-09" db="EMBL/GenBank/DDBJ databases">
        <title>Comparative genomics of rhizobia isolated from Phaseolus vulgaris in China.</title>
        <authorList>
            <person name="Tong W."/>
        </authorList>
    </citation>
    <scope>NUCLEOTIDE SEQUENCE [LARGE SCALE GENOMIC DNA]</scope>
    <source>
        <strain evidence="2 3">PCH1</strain>
    </source>
</reference>
<evidence type="ECO:0000259" key="1">
    <source>
        <dbReference type="Pfam" id="PF03358"/>
    </source>
</evidence>
<dbReference type="Gene3D" id="3.40.50.360">
    <property type="match status" value="1"/>
</dbReference>
<gene>
    <name evidence="2" type="ORF">CO661_07235</name>
</gene>
<dbReference type="RefSeq" id="WP_097586768.1">
    <property type="nucleotide sequence ID" value="NZ_NWTC01000004.1"/>
</dbReference>
<feature type="domain" description="NADPH-dependent FMN reductase-like" evidence="1">
    <location>
        <begin position="2"/>
        <end position="151"/>
    </location>
</feature>
<dbReference type="InterPro" id="IPR005025">
    <property type="entry name" value="FMN_Rdtase-like_dom"/>
</dbReference>
<evidence type="ECO:0000313" key="2">
    <source>
        <dbReference type="EMBL" id="PDT49021.1"/>
    </source>
</evidence>
<protein>
    <submittedName>
        <fullName evidence="2">NADPH-dependent FMN reductase</fullName>
    </submittedName>
</protein>
<sequence>MTKLLGISGSLRRASFNTGLLNAAKAVAPEGVEFDTATLHGIPLYDGDVEAESGVPAPVEALKQKIIAANGVILFTPEYNNSVPGVFKNAIDWLSRPAADIRKVFGGRPFALAGASPGNFGTILSQNAWLSVMRTLGAELWSGKRLMVPKAATLFDGQGQLTDEQTRERLRGFVKAFADYVAAVKAY</sequence>
<name>A0A2A6M2N2_RHIFR</name>
<proteinExistence type="predicted"/>
<dbReference type="GO" id="GO:0005829">
    <property type="term" value="C:cytosol"/>
    <property type="evidence" value="ECO:0007669"/>
    <property type="project" value="TreeGrafter"/>
</dbReference>